<dbReference type="SUPFAM" id="SSF53335">
    <property type="entry name" value="S-adenosyl-L-methionine-dependent methyltransferases"/>
    <property type="match status" value="1"/>
</dbReference>
<comment type="caution">
    <text evidence="2">The sequence shown here is derived from an EMBL/GenBank/DDBJ whole genome shotgun (WGS) entry which is preliminary data.</text>
</comment>
<feature type="domain" description="Methyltransferase" evidence="1">
    <location>
        <begin position="48"/>
        <end position="135"/>
    </location>
</feature>
<dbReference type="InterPro" id="IPR041698">
    <property type="entry name" value="Methyltransf_25"/>
</dbReference>
<evidence type="ECO:0000313" key="2">
    <source>
        <dbReference type="EMBL" id="GAA2795418.1"/>
    </source>
</evidence>
<dbReference type="EMBL" id="BAAAUX010000014">
    <property type="protein sequence ID" value="GAA2795418.1"/>
    <property type="molecule type" value="Genomic_DNA"/>
</dbReference>
<dbReference type="InterPro" id="IPR029063">
    <property type="entry name" value="SAM-dependent_MTases_sf"/>
</dbReference>
<dbReference type="Gene3D" id="3.40.50.150">
    <property type="entry name" value="Vaccinia Virus protein VP39"/>
    <property type="match status" value="1"/>
</dbReference>
<dbReference type="RefSeq" id="WP_344680593.1">
    <property type="nucleotide sequence ID" value="NZ_BAAAUX010000014.1"/>
</dbReference>
<gene>
    <name evidence="2" type="ORF">GCM10010470_33020</name>
</gene>
<sequence length="207" mass="21893">MTFELGYEGADCTLVTSDGLARPMRTRRWSAPPGRADELLLNACTGPVLDIGCGPGRLVAAFADRGVPALGVDTSPVAVRLCRDRNAAALRRSVFDRLPGEGRWREALLIDGNIGIGGDPHRLLRRVRGLLRPGGRAWVEVDPPGTAPWRGSARLVRGNARGAAFGWAIVGADAIGELAAATGFGPAVVVERHSRWFALLTAPDDAA</sequence>
<organism evidence="2 3">
    <name type="scientific">Saccharopolyspora taberi</name>
    <dbReference type="NCBI Taxonomy" id="60895"/>
    <lineage>
        <taxon>Bacteria</taxon>
        <taxon>Bacillati</taxon>
        <taxon>Actinomycetota</taxon>
        <taxon>Actinomycetes</taxon>
        <taxon>Pseudonocardiales</taxon>
        <taxon>Pseudonocardiaceae</taxon>
        <taxon>Saccharopolyspora</taxon>
    </lineage>
</organism>
<dbReference type="Proteomes" id="UP001500979">
    <property type="component" value="Unassembled WGS sequence"/>
</dbReference>
<proteinExistence type="predicted"/>
<dbReference type="Pfam" id="PF13649">
    <property type="entry name" value="Methyltransf_25"/>
    <property type="match status" value="1"/>
</dbReference>
<evidence type="ECO:0000313" key="3">
    <source>
        <dbReference type="Proteomes" id="UP001500979"/>
    </source>
</evidence>
<dbReference type="GO" id="GO:0008168">
    <property type="term" value="F:methyltransferase activity"/>
    <property type="evidence" value="ECO:0007669"/>
    <property type="project" value="UniProtKB-KW"/>
</dbReference>
<dbReference type="GO" id="GO:0032259">
    <property type="term" value="P:methylation"/>
    <property type="evidence" value="ECO:0007669"/>
    <property type="project" value="UniProtKB-KW"/>
</dbReference>
<keyword evidence="2" id="KW-0489">Methyltransferase</keyword>
<protein>
    <submittedName>
        <fullName evidence="2">Class I SAM-dependent methyltransferase</fullName>
    </submittedName>
</protein>
<name>A0ABN3VEU1_9PSEU</name>
<dbReference type="CDD" id="cd02440">
    <property type="entry name" value="AdoMet_MTases"/>
    <property type="match status" value="1"/>
</dbReference>
<keyword evidence="3" id="KW-1185">Reference proteome</keyword>
<accession>A0ABN3VEU1</accession>
<keyword evidence="2" id="KW-0808">Transferase</keyword>
<reference evidence="2 3" key="1">
    <citation type="journal article" date="2019" name="Int. J. Syst. Evol. Microbiol.">
        <title>The Global Catalogue of Microorganisms (GCM) 10K type strain sequencing project: providing services to taxonomists for standard genome sequencing and annotation.</title>
        <authorList>
            <consortium name="The Broad Institute Genomics Platform"/>
            <consortium name="The Broad Institute Genome Sequencing Center for Infectious Disease"/>
            <person name="Wu L."/>
            <person name="Ma J."/>
        </authorList>
    </citation>
    <scope>NUCLEOTIDE SEQUENCE [LARGE SCALE GENOMIC DNA]</scope>
    <source>
        <strain evidence="2 3">JCM 9383</strain>
    </source>
</reference>
<evidence type="ECO:0000259" key="1">
    <source>
        <dbReference type="Pfam" id="PF13649"/>
    </source>
</evidence>